<dbReference type="STRING" id="572546.Arcpr_1558"/>
<dbReference type="InterPro" id="IPR036264">
    <property type="entry name" value="Bact_exopeptidase_dim_dom"/>
</dbReference>
<evidence type="ECO:0000256" key="5">
    <source>
        <dbReference type="ARBA" id="ARBA00022801"/>
    </source>
</evidence>
<feature type="domain" description="Peptidase M20 dimerisation" evidence="8">
    <location>
        <begin position="196"/>
        <end position="297"/>
    </location>
</feature>
<accession>D2RER0</accession>
<evidence type="ECO:0000256" key="3">
    <source>
        <dbReference type="ARBA" id="ARBA00006247"/>
    </source>
</evidence>
<keyword evidence="10" id="KW-1185">Reference proteome</keyword>
<dbReference type="Pfam" id="PF07687">
    <property type="entry name" value="M20_dimer"/>
    <property type="match status" value="1"/>
</dbReference>
<dbReference type="KEGG" id="apo:Arcpr_1558"/>
<keyword evidence="7" id="KW-0170">Cobalt</keyword>
<gene>
    <name evidence="9" type="ordered locus">Arcpr_1558</name>
</gene>
<dbReference type="Proteomes" id="UP000001901">
    <property type="component" value="Chromosome"/>
</dbReference>
<reference evidence="9 10" key="1">
    <citation type="journal article" date="2010" name="Stand. Genomic Sci.">
        <title>Complete genome sequence of Archaeoglobus profundus type strain (AV18).</title>
        <authorList>
            <person name="von Jan M."/>
            <person name="Lapidus A."/>
            <person name="Del Rio T.G."/>
            <person name="Copeland A."/>
            <person name="Tice H."/>
            <person name="Cheng J.F."/>
            <person name="Lucas S."/>
            <person name="Chen F."/>
            <person name="Nolan M."/>
            <person name="Goodwin L."/>
            <person name="Han C."/>
            <person name="Pitluck S."/>
            <person name="Liolios K."/>
            <person name="Ivanova N."/>
            <person name="Mavromatis K."/>
            <person name="Ovchinnikova G."/>
            <person name="Chertkov O."/>
            <person name="Pati A."/>
            <person name="Chen A."/>
            <person name="Palaniappan K."/>
            <person name="Land M."/>
            <person name="Hauser L."/>
            <person name="Chang Y.J."/>
            <person name="Jeffries C.D."/>
            <person name="Saunders E."/>
            <person name="Brettin T."/>
            <person name="Detter J.C."/>
            <person name="Chain P."/>
            <person name="Eichinger K."/>
            <person name="Huber H."/>
            <person name="Spring S."/>
            <person name="Rohde M."/>
            <person name="Goker M."/>
            <person name="Wirth R."/>
            <person name="Woyke T."/>
            <person name="Bristow J."/>
            <person name="Eisen J.A."/>
            <person name="Markowitz V."/>
            <person name="Hugenholtz P."/>
            <person name="Kyrpides N.C."/>
            <person name="Klenk H.P."/>
        </authorList>
    </citation>
    <scope>NUCLEOTIDE SEQUENCE [LARGE SCALE GENOMIC DNA]</scope>
    <source>
        <strain evidence="10">DSM 5631 / JCM 9629 / NBRC 100127 / Av18</strain>
    </source>
</reference>
<dbReference type="NCBIfam" id="TIGR01910">
    <property type="entry name" value="DapE-ArgE"/>
    <property type="match status" value="1"/>
</dbReference>
<dbReference type="PANTHER" id="PTHR43808">
    <property type="entry name" value="ACETYLORNITHINE DEACETYLASE"/>
    <property type="match status" value="1"/>
</dbReference>
<sequence>MKEEVSRECEKYREEMIEVACKLIELKAISPDYGGEGELDKAEYIESLLEGFEVERFDAKDDRAKGGVRPNIVAKVCDGERMLWIVSHMDVVPEGDLALWETPPFKAVVKDGKIYGRGAEDNNQAIVSSLFAGKVVKNLMKKGFEPKIGFGLVFVSDEETGSEYGIKYLLKQGIFNKDDLIVVPDAGNERGDEIEIAEKSVLWLKFRVHGIQSHASTPKLNANRRAMEFLLELDKTLHSKFSATNKLFNPPYSTFEPTKREKNVDNVNTVPGLDVSYMDCRVLPEYDLNDVLRVVNEVKAKFVERDKKPIEVEVLQTNSSPPTPEDSDVVEILRKAIKLMRVIDARPIGIGGNTCASFFRQFGIHTAVWATFVGNAHEPNEFCLIDNMVEDAKVFALLPFI</sequence>
<dbReference type="SUPFAM" id="SSF55031">
    <property type="entry name" value="Bacterial exopeptidase dimerisation domain"/>
    <property type="match status" value="1"/>
</dbReference>
<dbReference type="InterPro" id="IPR011650">
    <property type="entry name" value="Peptidase_M20_dimer"/>
</dbReference>
<keyword evidence="4" id="KW-0479">Metal-binding</keyword>
<dbReference type="AlphaFoldDB" id="D2RER0"/>
<dbReference type="InterPro" id="IPR002933">
    <property type="entry name" value="Peptidase_M20"/>
</dbReference>
<dbReference type="NCBIfam" id="NF010589">
    <property type="entry name" value="PRK13983.1"/>
    <property type="match status" value="1"/>
</dbReference>
<keyword evidence="5" id="KW-0378">Hydrolase</keyword>
<dbReference type="EMBL" id="CP001857">
    <property type="protein sequence ID" value="ADB58604.1"/>
    <property type="molecule type" value="Genomic_DNA"/>
</dbReference>
<proteinExistence type="inferred from homology"/>
<dbReference type="GO" id="GO:0046872">
    <property type="term" value="F:metal ion binding"/>
    <property type="evidence" value="ECO:0007669"/>
    <property type="project" value="UniProtKB-KW"/>
</dbReference>
<name>D2RER0_ARCPA</name>
<dbReference type="GeneID" id="8740248"/>
<evidence type="ECO:0000259" key="8">
    <source>
        <dbReference type="Pfam" id="PF07687"/>
    </source>
</evidence>
<evidence type="ECO:0000256" key="1">
    <source>
        <dbReference type="ARBA" id="ARBA00001941"/>
    </source>
</evidence>
<dbReference type="OrthoDB" id="24854at2157"/>
<keyword evidence="6" id="KW-0862">Zinc</keyword>
<dbReference type="Pfam" id="PF01546">
    <property type="entry name" value="Peptidase_M20"/>
    <property type="match status" value="1"/>
</dbReference>
<dbReference type="GO" id="GO:0016787">
    <property type="term" value="F:hydrolase activity"/>
    <property type="evidence" value="ECO:0007669"/>
    <property type="project" value="UniProtKB-KW"/>
</dbReference>
<evidence type="ECO:0000256" key="7">
    <source>
        <dbReference type="ARBA" id="ARBA00023285"/>
    </source>
</evidence>
<dbReference type="Gene3D" id="3.30.70.360">
    <property type="match status" value="1"/>
</dbReference>
<dbReference type="InterPro" id="IPR050072">
    <property type="entry name" value="Peptidase_M20A"/>
</dbReference>
<dbReference type="Gene3D" id="3.40.630.10">
    <property type="entry name" value="Zn peptidases"/>
    <property type="match status" value="1"/>
</dbReference>
<dbReference type="InterPro" id="IPR010182">
    <property type="entry name" value="ArgE/DapE"/>
</dbReference>
<comment type="cofactor">
    <cofactor evidence="2">
        <name>Zn(2+)</name>
        <dbReference type="ChEBI" id="CHEBI:29105"/>
    </cofactor>
</comment>
<evidence type="ECO:0000313" key="9">
    <source>
        <dbReference type="EMBL" id="ADB58604.1"/>
    </source>
</evidence>
<comment type="cofactor">
    <cofactor evidence="1">
        <name>Co(2+)</name>
        <dbReference type="ChEBI" id="CHEBI:48828"/>
    </cofactor>
</comment>
<organism evidence="9 10">
    <name type="scientific">Archaeoglobus profundus (strain DSM 5631 / JCM 9629 / NBRC 100127 / Av18)</name>
    <dbReference type="NCBI Taxonomy" id="572546"/>
    <lineage>
        <taxon>Archaea</taxon>
        <taxon>Methanobacteriati</taxon>
        <taxon>Methanobacteriota</taxon>
        <taxon>Archaeoglobi</taxon>
        <taxon>Archaeoglobales</taxon>
        <taxon>Archaeoglobaceae</taxon>
        <taxon>Archaeoglobus</taxon>
    </lineage>
</organism>
<dbReference type="PANTHER" id="PTHR43808:SF32">
    <property type="entry name" value="ARGE_DAPE-RELATED DEACYLASE"/>
    <property type="match status" value="1"/>
</dbReference>
<evidence type="ECO:0000256" key="2">
    <source>
        <dbReference type="ARBA" id="ARBA00001947"/>
    </source>
</evidence>
<protein>
    <submittedName>
        <fullName evidence="9">Acetylornithine deacetylase or succinyl-diaminopimelate desuccinylase</fullName>
    </submittedName>
</protein>
<evidence type="ECO:0000256" key="6">
    <source>
        <dbReference type="ARBA" id="ARBA00022833"/>
    </source>
</evidence>
<comment type="similarity">
    <text evidence="3">Belongs to the peptidase M20A family.</text>
</comment>
<evidence type="ECO:0000256" key="4">
    <source>
        <dbReference type="ARBA" id="ARBA00022723"/>
    </source>
</evidence>
<dbReference type="RefSeq" id="WP_012940940.1">
    <property type="nucleotide sequence ID" value="NC_013741.1"/>
</dbReference>
<dbReference type="PaxDb" id="572546-Arcpr_1558"/>
<dbReference type="SUPFAM" id="SSF53187">
    <property type="entry name" value="Zn-dependent exopeptidases"/>
    <property type="match status" value="1"/>
</dbReference>
<dbReference type="eggNOG" id="arCOG01107">
    <property type="taxonomic scope" value="Archaea"/>
</dbReference>
<dbReference type="HOGENOM" id="CLU_021802_2_2_2"/>
<evidence type="ECO:0000313" key="10">
    <source>
        <dbReference type="Proteomes" id="UP000001901"/>
    </source>
</evidence>